<evidence type="ECO:0000256" key="1">
    <source>
        <dbReference type="SAM" id="MobiDB-lite"/>
    </source>
</evidence>
<feature type="compositionally biased region" description="Basic and acidic residues" evidence="1">
    <location>
        <begin position="11"/>
        <end position="38"/>
    </location>
</feature>
<dbReference type="AlphaFoldDB" id="A0A078MXC2"/>
<sequence length="70" mass="7898">MAERGNTTHGRRLDEEMKQETEGLTKNTIPDHAEEWRQPEPMPDDTDSGEVQDAMEPNRTAETGESGRNS</sequence>
<dbReference type="PATRIC" id="fig|1461584.3.peg.2816"/>
<dbReference type="EMBL" id="LN483072">
    <property type="protein sequence ID" value="CEA09471.1"/>
    <property type="molecule type" value="Genomic_DNA"/>
</dbReference>
<evidence type="ECO:0000313" key="2">
    <source>
        <dbReference type="EMBL" id="CEA09471.1"/>
    </source>
</evidence>
<protein>
    <submittedName>
        <fullName evidence="2">Uncharacterized protein</fullName>
    </submittedName>
</protein>
<proteinExistence type="predicted"/>
<name>A0A078MXC2_9MICC</name>
<organism evidence="2">
    <name type="scientific">Arthrobacter saudimassiliensis</name>
    <dbReference type="NCBI Taxonomy" id="1461584"/>
    <lineage>
        <taxon>Bacteria</taxon>
        <taxon>Bacillati</taxon>
        <taxon>Actinomycetota</taxon>
        <taxon>Actinomycetes</taxon>
        <taxon>Micrococcales</taxon>
        <taxon>Micrococcaceae</taxon>
        <taxon>Arthrobacter</taxon>
    </lineage>
</organism>
<feature type="compositionally biased region" description="Polar residues" evidence="1">
    <location>
        <begin position="60"/>
        <end position="70"/>
    </location>
</feature>
<gene>
    <name evidence="2" type="ORF">BN1051_02841</name>
</gene>
<feature type="region of interest" description="Disordered" evidence="1">
    <location>
        <begin position="1"/>
        <end position="70"/>
    </location>
</feature>
<accession>A0A078MXC2</accession>
<reference evidence="2" key="1">
    <citation type="submission" date="2014-07" db="EMBL/GenBank/DDBJ databases">
        <authorList>
            <person name="Urmite Genomes Urmite Genomes"/>
        </authorList>
    </citation>
    <scope>NUCLEOTIDE SEQUENCE</scope>
    <source>
        <strain evidence="2">11W110_air</strain>
    </source>
</reference>